<dbReference type="Proteomes" id="UP001139516">
    <property type="component" value="Unassembled WGS sequence"/>
</dbReference>
<keyword evidence="4" id="KW-0411">Iron-sulfur</keyword>
<comment type="caution">
    <text evidence="6">The sequence shown here is derived from an EMBL/GenBank/DDBJ whole genome shotgun (WGS) entry which is preliminary data.</text>
</comment>
<dbReference type="AlphaFoldDB" id="A0A9X1YD03"/>
<organism evidence="6 7">
    <name type="scientific">Roseomonas acroporae</name>
    <dbReference type="NCBI Taxonomy" id="2937791"/>
    <lineage>
        <taxon>Bacteria</taxon>
        <taxon>Pseudomonadati</taxon>
        <taxon>Pseudomonadota</taxon>
        <taxon>Alphaproteobacteria</taxon>
        <taxon>Acetobacterales</taxon>
        <taxon>Roseomonadaceae</taxon>
        <taxon>Roseomonas</taxon>
    </lineage>
</organism>
<dbReference type="SMART" id="SM00926">
    <property type="entry name" value="Molybdop_Fe4S4"/>
    <property type="match status" value="1"/>
</dbReference>
<reference evidence="6" key="1">
    <citation type="submission" date="2022-04" db="EMBL/GenBank/DDBJ databases">
        <title>Roseomonas acroporae sp. nov., isolated from coral Acropora digitifera.</title>
        <authorList>
            <person name="Sun H."/>
        </authorList>
    </citation>
    <scope>NUCLEOTIDE SEQUENCE</scope>
    <source>
        <strain evidence="6">NAR14</strain>
    </source>
</reference>
<dbReference type="InterPro" id="IPR006963">
    <property type="entry name" value="Mopterin_OxRdtase_4Fe-4S_dom"/>
</dbReference>
<dbReference type="Gene3D" id="3.40.50.740">
    <property type="match status" value="1"/>
</dbReference>
<evidence type="ECO:0000313" key="6">
    <source>
        <dbReference type="EMBL" id="MCK8787495.1"/>
    </source>
</evidence>
<dbReference type="PANTHER" id="PTHR43742">
    <property type="entry name" value="TRIMETHYLAMINE-N-OXIDE REDUCTASE"/>
    <property type="match status" value="1"/>
</dbReference>
<keyword evidence="7" id="KW-1185">Reference proteome</keyword>
<dbReference type="Gene3D" id="3.30.2070.10">
    <property type="entry name" value="Formate dehydrogenase/DMSO reductase"/>
    <property type="match status" value="1"/>
</dbReference>
<dbReference type="PANTHER" id="PTHR43742:SF6">
    <property type="entry name" value="OXIDOREDUCTASE YYAE-RELATED"/>
    <property type="match status" value="1"/>
</dbReference>
<protein>
    <submittedName>
        <fullName evidence="6">Molybdopterin-dependent oxidoreductase</fullName>
    </submittedName>
</protein>
<dbReference type="RefSeq" id="WP_248669545.1">
    <property type="nucleotide sequence ID" value="NZ_JALPRX010000126.1"/>
</dbReference>
<dbReference type="InterPro" id="IPR006656">
    <property type="entry name" value="Mopterin_OxRdtase"/>
</dbReference>
<dbReference type="EMBL" id="JALPRX010000126">
    <property type="protein sequence ID" value="MCK8787495.1"/>
    <property type="molecule type" value="Genomic_DNA"/>
</dbReference>
<evidence type="ECO:0000256" key="4">
    <source>
        <dbReference type="ARBA" id="ARBA00023014"/>
    </source>
</evidence>
<sequence length="691" mass="74541">MPEIRPSVCPHDCPSTCALEVEVLDARTIGAVRGADNPYTAGVICNKVARYAERVHHPDRLLHPMLRDGPKGSGRFRRIGWEEALDRIAEGFAGAAARHGSESVWPYSSAGTMGLVNRDGIFRLRHAMRWSGRKGTICTAIAGAGWTAGCGRVTGVDSREMARSDLVVLWGTNPVSTQVNVMSHATRARKERGAKLVAIDPYRTGAAAAADLHLALRPGTDAALACAVMHCAFRDGLADRDYMARYADDPAALEAHLATRGPDWAAPITGLTVAAIEEFARLYNSTPRAYIRVGFGFTRGRNGAVSMHAVTCLPTVTGKWRHEGGGALWNNRGIYAWDKSLIEGTAWRDPSVRELDMSRIASILTGDLDALQGGPSVHALLVQSGNPASTCPDSNRVRAGLLREDLFTVVHEQFMTETARYADILLPATMFLEHDDIYQASGHSHIQIGRRVIEPPGEARSNHELVCALAQRLGLDDPTFRMTGLELADATLRASGYPGAEEMTERRWLDVQPPFERAHFLDGFGHPDGRFRFRADWRALGDTEGRLPALPDWAPLVDAATEERPLRLVAAPARQFLNSTFTETPNARKREGRPQAMVCPEDAARLGIADGALVRLGNARGEVVLHARHVPGQTPGTVVVESVWPAAAFGGPGAGINALTSDEPALPAGGAVFHDTAVWMRAEAAVALAAA</sequence>
<dbReference type="GO" id="GO:0016491">
    <property type="term" value="F:oxidoreductase activity"/>
    <property type="evidence" value="ECO:0007669"/>
    <property type="project" value="InterPro"/>
</dbReference>
<proteinExistence type="inferred from homology"/>
<dbReference type="CDD" id="cd02766">
    <property type="entry name" value="MopB_3"/>
    <property type="match status" value="1"/>
</dbReference>
<accession>A0A9X1YD03</accession>
<dbReference type="SUPFAM" id="SSF50692">
    <property type="entry name" value="ADC-like"/>
    <property type="match status" value="1"/>
</dbReference>
<feature type="domain" description="4Fe-4S Mo/W bis-MGD-type" evidence="5">
    <location>
        <begin position="2"/>
        <end position="59"/>
    </location>
</feature>
<dbReference type="SUPFAM" id="SSF53706">
    <property type="entry name" value="Formate dehydrogenase/DMSO reductase, domains 1-3"/>
    <property type="match status" value="1"/>
</dbReference>
<dbReference type="GO" id="GO:0043546">
    <property type="term" value="F:molybdopterin cofactor binding"/>
    <property type="evidence" value="ECO:0007669"/>
    <property type="project" value="InterPro"/>
</dbReference>
<dbReference type="InterPro" id="IPR009010">
    <property type="entry name" value="Asp_de-COase-like_dom_sf"/>
</dbReference>
<dbReference type="Gene3D" id="2.20.25.90">
    <property type="entry name" value="ADC-like domains"/>
    <property type="match status" value="1"/>
</dbReference>
<dbReference type="PROSITE" id="PS51669">
    <property type="entry name" value="4FE4S_MOW_BIS_MGD"/>
    <property type="match status" value="1"/>
</dbReference>
<evidence type="ECO:0000259" key="5">
    <source>
        <dbReference type="PROSITE" id="PS51669"/>
    </source>
</evidence>
<gene>
    <name evidence="6" type="ORF">M0638_24290</name>
</gene>
<keyword evidence="2" id="KW-0479">Metal-binding</keyword>
<dbReference type="Gene3D" id="3.40.228.10">
    <property type="entry name" value="Dimethylsulfoxide Reductase, domain 2"/>
    <property type="match status" value="1"/>
</dbReference>
<dbReference type="Pfam" id="PF04879">
    <property type="entry name" value="Molybdop_Fe4S4"/>
    <property type="match status" value="1"/>
</dbReference>
<evidence type="ECO:0000256" key="3">
    <source>
        <dbReference type="ARBA" id="ARBA00023004"/>
    </source>
</evidence>
<comment type="similarity">
    <text evidence="1">Belongs to the prokaryotic molybdopterin-containing oxidoreductase family.</text>
</comment>
<evidence type="ECO:0000256" key="2">
    <source>
        <dbReference type="ARBA" id="ARBA00022723"/>
    </source>
</evidence>
<evidence type="ECO:0000256" key="1">
    <source>
        <dbReference type="ARBA" id="ARBA00010312"/>
    </source>
</evidence>
<keyword evidence="3" id="KW-0408">Iron</keyword>
<name>A0A9X1YD03_9PROT</name>
<dbReference type="Pfam" id="PF00384">
    <property type="entry name" value="Molybdopterin"/>
    <property type="match status" value="1"/>
</dbReference>
<dbReference type="Pfam" id="PF01568">
    <property type="entry name" value="Molydop_binding"/>
    <property type="match status" value="1"/>
</dbReference>
<evidence type="ECO:0000313" key="7">
    <source>
        <dbReference type="Proteomes" id="UP001139516"/>
    </source>
</evidence>
<dbReference type="Gene3D" id="2.40.40.20">
    <property type="match status" value="1"/>
</dbReference>
<dbReference type="GO" id="GO:0051536">
    <property type="term" value="F:iron-sulfur cluster binding"/>
    <property type="evidence" value="ECO:0007669"/>
    <property type="project" value="UniProtKB-KW"/>
</dbReference>
<dbReference type="InterPro" id="IPR050612">
    <property type="entry name" value="Prok_Mopterin_Oxidored"/>
</dbReference>
<dbReference type="InterPro" id="IPR006657">
    <property type="entry name" value="MoPterin_dinucl-bd_dom"/>
</dbReference>
<dbReference type="GO" id="GO:0046872">
    <property type="term" value="F:metal ion binding"/>
    <property type="evidence" value="ECO:0007669"/>
    <property type="project" value="UniProtKB-KW"/>
</dbReference>